<reference evidence="1 2" key="1">
    <citation type="journal article" date="2020" name="Nat. Commun.">
        <title>Genome of Tripterygium wilfordii and identification of cytochrome P450 involved in triptolide biosynthesis.</title>
        <authorList>
            <person name="Tu L."/>
            <person name="Su P."/>
            <person name="Zhang Z."/>
            <person name="Gao L."/>
            <person name="Wang J."/>
            <person name="Hu T."/>
            <person name="Zhou J."/>
            <person name="Zhang Y."/>
            <person name="Zhao Y."/>
            <person name="Liu Y."/>
            <person name="Song Y."/>
            <person name="Tong Y."/>
            <person name="Lu Y."/>
            <person name="Yang J."/>
            <person name="Xu C."/>
            <person name="Jia M."/>
            <person name="Peters R.J."/>
            <person name="Huang L."/>
            <person name="Gao W."/>
        </authorList>
    </citation>
    <scope>NUCLEOTIDE SEQUENCE [LARGE SCALE GENOMIC DNA]</scope>
    <source>
        <strain evidence="2">cv. XIE 37</strain>
        <tissue evidence="1">Leaf</tissue>
    </source>
</reference>
<proteinExistence type="predicted"/>
<name>A0A7J7E235_TRIWF</name>
<dbReference type="EMBL" id="JAAARO010000001">
    <property type="protein sequence ID" value="KAF5752609.1"/>
    <property type="molecule type" value="Genomic_DNA"/>
</dbReference>
<comment type="caution">
    <text evidence="1">The sequence shown here is derived from an EMBL/GenBank/DDBJ whole genome shotgun (WGS) entry which is preliminary data.</text>
</comment>
<evidence type="ECO:0000313" key="2">
    <source>
        <dbReference type="Proteomes" id="UP000593562"/>
    </source>
</evidence>
<organism evidence="1 2">
    <name type="scientific">Tripterygium wilfordii</name>
    <name type="common">Thunder God vine</name>
    <dbReference type="NCBI Taxonomy" id="458696"/>
    <lineage>
        <taxon>Eukaryota</taxon>
        <taxon>Viridiplantae</taxon>
        <taxon>Streptophyta</taxon>
        <taxon>Embryophyta</taxon>
        <taxon>Tracheophyta</taxon>
        <taxon>Spermatophyta</taxon>
        <taxon>Magnoliopsida</taxon>
        <taxon>eudicotyledons</taxon>
        <taxon>Gunneridae</taxon>
        <taxon>Pentapetalae</taxon>
        <taxon>rosids</taxon>
        <taxon>fabids</taxon>
        <taxon>Celastrales</taxon>
        <taxon>Celastraceae</taxon>
        <taxon>Tripterygium</taxon>
    </lineage>
</organism>
<dbReference type="InParanoid" id="A0A7J7E235"/>
<keyword evidence="2" id="KW-1185">Reference proteome</keyword>
<gene>
    <name evidence="1" type="ORF">HS088_TW01G00524</name>
</gene>
<sequence length="306" mass="35415">MNKLSPTKHAQAISSIDWLATWLEAAATDPPDLQENQLSILIDASEDLNQQRAQLKRSLQFKLATNDDYNDVQLINQNEDVNKQMITHAVDKLMKDTILLHVKVIPATYGEHNKKFYFPQLKTLYERGYQNYLNLQQMMEKYSNTAVADQVLQIQDTLHKNEDLDQIKSNVEHMDWCRLQLRTLNFDMIRHLKYNMDNYAEDDSAIGETNAATPENITPTNRNGKVFIPYIEDVNNIAMAVDYIAAKLETMTQGLNPEIRIAENEQHLLSNNQQHKTTRESDLQNELHNEKHMIPDTEYAAQTTKK</sequence>
<protein>
    <submittedName>
        <fullName evidence="1">Uncharacterized protein</fullName>
    </submittedName>
</protein>
<dbReference type="Proteomes" id="UP000593562">
    <property type="component" value="Unassembled WGS sequence"/>
</dbReference>
<evidence type="ECO:0000313" key="1">
    <source>
        <dbReference type="EMBL" id="KAF5752609.1"/>
    </source>
</evidence>
<accession>A0A7J7E235</accession>
<dbReference type="AlphaFoldDB" id="A0A7J7E235"/>